<comment type="similarity">
    <text evidence="6">Belongs to the cytochrome P450 family.</text>
</comment>
<evidence type="ECO:0000256" key="4">
    <source>
        <dbReference type="ARBA" id="ARBA00023163"/>
    </source>
</evidence>
<dbReference type="Gramene" id="TVU02287">
    <property type="protein sequence ID" value="TVU02287"/>
    <property type="gene ID" value="EJB05_52222"/>
</dbReference>
<keyword evidence="2 5" id="KW-0408">Iron</keyword>
<dbReference type="GO" id="GO:0020037">
    <property type="term" value="F:heme binding"/>
    <property type="evidence" value="ECO:0007669"/>
    <property type="project" value="InterPro"/>
</dbReference>
<dbReference type="Proteomes" id="UP000324897">
    <property type="component" value="Unassembled WGS sequence"/>
</dbReference>
<feature type="non-terminal residue" evidence="8">
    <location>
        <position position="1"/>
    </location>
</feature>
<dbReference type="InterPro" id="IPR005202">
    <property type="entry name" value="TF_GRAS"/>
</dbReference>
<keyword evidence="6" id="KW-0503">Monooxygenase</keyword>
<dbReference type="GO" id="GO:0005506">
    <property type="term" value="F:iron ion binding"/>
    <property type="evidence" value="ECO:0007669"/>
    <property type="project" value="InterPro"/>
</dbReference>
<dbReference type="GO" id="GO:0016705">
    <property type="term" value="F:oxidoreductase activity, acting on paired donors, with incorporation or reduction of molecular oxygen"/>
    <property type="evidence" value="ECO:0007669"/>
    <property type="project" value="InterPro"/>
</dbReference>
<evidence type="ECO:0000256" key="5">
    <source>
        <dbReference type="PIRSR" id="PIRSR602401-1"/>
    </source>
</evidence>
<gene>
    <name evidence="8" type="ORF">EJB05_52222</name>
</gene>
<accession>A0A5J9STN1</accession>
<keyword evidence="9" id="KW-1185">Reference proteome</keyword>
<dbReference type="SUPFAM" id="SSF48264">
    <property type="entry name" value="Cytochrome P450"/>
    <property type="match status" value="1"/>
</dbReference>
<organism evidence="8 9">
    <name type="scientific">Eragrostis curvula</name>
    <name type="common">weeping love grass</name>
    <dbReference type="NCBI Taxonomy" id="38414"/>
    <lineage>
        <taxon>Eukaryota</taxon>
        <taxon>Viridiplantae</taxon>
        <taxon>Streptophyta</taxon>
        <taxon>Embryophyta</taxon>
        <taxon>Tracheophyta</taxon>
        <taxon>Spermatophyta</taxon>
        <taxon>Magnoliopsida</taxon>
        <taxon>Liliopsida</taxon>
        <taxon>Poales</taxon>
        <taxon>Poaceae</taxon>
        <taxon>PACMAD clade</taxon>
        <taxon>Chloridoideae</taxon>
        <taxon>Eragrostideae</taxon>
        <taxon>Eragrostidinae</taxon>
        <taxon>Eragrostis</taxon>
    </lineage>
</organism>
<dbReference type="OrthoDB" id="3945418at2759"/>
<proteinExistence type="inferred from homology"/>
<dbReference type="Pfam" id="PF00067">
    <property type="entry name" value="p450"/>
    <property type="match status" value="1"/>
</dbReference>
<dbReference type="EMBL" id="RWGY01000341">
    <property type="protein sequence ID" value="TVU02287.1"/>
    <property type="molecule type" value="Genomic_DNA"/>
</dbReference>
<evidence type="ECO:0000256" key="1">
    <source>
        <dbReference type="ARBA" id="ARBA00022723"/>
    </source>
</evidence>
<feature type="region of interest" description="Disordered" evidence="7">
    <location>
        <begin position="250"/>
        <end position="273"/>
    </location>
</feature>
<feature type="compositionally biased region" description="Basic and acidic residues" evidence="7">
    <location>
        <begin position="440"/>
        <end position="451"/>
    </location>
</feature>
<dbReference type="InterPro" id="IPR001128">
    <property type="entry name" value="Cyt_P450"/>
</dbReference>
<dbReference type="PRINTS" id="PR00463">
    <property type="entry name" value="EP450I"/>
</dbReference>
<comment type="caution">
    <text evidence="8">The sequence shown here is derived from an EMBL/GenBank/DDBJ whole genome shotgun (WGS) entry which is preliminary data.</text>
</comment>
<protein>
    <submittedName>
        <fullName evidence="8">Uncharacterized protein</fullName>
    </submittedName>
</protein>
<keyword evidence="4" id="KW-0804">Transcription</keyword>
<dbReference type="GO" id="GO:0004497">
    <property type="term" value="F:monooxygenase activity"/>
    <property type="evidence" value="ECO:0007669"/>
    <property type="project" value="UniProtKB-KW"/>
</dbReference>
<keyword evidence="5 6" id="KW-0349">Heme</keyword>
<dbReference type="GO" id="GO:0016125">
    <property type="term" value="P:sterol metabolic process"/>
    <property type="evidence" value="ECO:0007669"/>
    <property type="project" value="TreeGrafter"/>
</dbReference>
<dbReference type="InterPro" id="IPR017972">
    <property type="entry name" value="Cyt_P450_CS"/>
</dbReference>
<evidence type="ECO:0000256" key="2">
    <source>
        <dbReference type="ARBA" id="ARBA00023004"/>
    </source>
</evidence>
<sequence length="504" mass="55950">MFHNEGFLLTQASALRSLVRRSILTLTGDELKQVRGAMQAYLRPEMVRRHLCKIDGEVRRHIDLNWVGRNTVRVLPLARKLSLGIMCSVVFGQDGVSVTETLAADFATLGNAILSLPVLMAQSVTHLEDQLFHEPRKFDPSRFENHASIPPYCFIPFGGGPRMCPGNEFARAETMVAMHYLVRQFRWKMCYKDEIYKRDPKPMPIFELPVELTLRSRAFPPPNVAGEIPSAKSSLRRLVRLSRCAAAACPEPRRRRRGRRAETTPPPPRACISRRAGQRAGVPFEFHAVARRPGDTVNNTAAADVPGKRHGDAVAVHWLRHAMYDDGAVTRLVRWLDPKVLTLVEQERGGGGHFLDRFVSALHHYSALFDAMGASRPADDDASRHNQQKKLNQIKLVLCKIDALQDWCPAKLVPYKIDARRAGAGRHPVDPRPATAQDGAGRRSSGERDGAGEEGTSVEDGEGERRGAGERPWSAEGEVPPVECQGSRQRRAGDGGADTIHCCN</sequence>
<name>A0A5J9STN1_9POAL</name>
<reference evidence="8 9" key="1">
    <citation type="journal article" date="2019" name="Sci. Rep.">
        <title>A high-quality genome of Eragrostis curvula grass provides insights into Poaceae evolution and supports new strategies to enhance forage quality.</title>
        <authorList>
            <person name="Carballo J."/>
            <person name="Santos B.A.C.M."/>
            <person name="Zappacosta D."/>
            <person name="Garbus I."/>
            <person name="Selva J.P."/>
            <person name="Gallo C.A."/>
            <person name="Diaz A."/>
            <person name="Albertini E."/>
            <person name="Caccamo M."/>
            <person name="Echenique V."/>
        </authorList>
    </citation>
    <scope>NUCLEOTIDE SEQUENCE [LARGE SCALE GENOMIC DNA]</scope>
    <source>
        <strain evidence="9">cv. Victoria</strain>
        <tissue evidence="8">Leaf</tissue>
    </source>
</reference>
<keyword evidence="1 5" id="KW-0479">Metal-binding</keyword>
<evidence type="ECO:0000256" key="6">
    <source>
        <dbReference type="RuleBase" id="RU000461"/>
    </source>
</evidence>
<evidence type="ECO:0000313" key="8">
    <source>
        <dbReference type="EMBL" id="TVU02287.1"/>
    </source>
</evidence>
<dbReference type="AlphaFoldDB" id="A0A5J9STN1"/>
<dbReference type="Pfam" id="PF03514">
    <property type="entry name" value="GRAS"/>
    <property type="match status" value="1"/>
</dbReference>
<evidence type="ECO:0000313" key="9">
    <source>
        <dbReference type="Proteomes" id="UP000324897"/>
    </source>
</evidence>
<comment type="cofactor">
    <cofactor evidence="5">
        <name>heme</name>
        <dbReference type="ChEBI" id="CHEBI:30413"/>
    </cofactor>
</comment>
<evidence type="ECO:0000256" key="3">
    <source>
        <dbReference type="ARBA" id="ARBA00023015"/>
    </source>
</evidence>
<dbReference type="InterPro" id="IPR036396">
    <property type="entry name" value="Cyt_P450_sf"/>
</dbReference>
<dbReference type="PANTHER" id="PTHR24286:SF152">
    <property type="entry name" value="OS07G0519100 PROTEIN"/>
    <property type="match status" value="1"/>
</dbReference>
<dbReference type="Gene3D" id="1.10.630.10">
    <property type="entry name" value="Cytochrome P450"/>
    <property type="match status" value="2"/>
</dbReference>
<feature type="binding site" description="axial binding residue" evidence="5">
    <location>
        <position position="164"/>
    </location>
    <ligand>
        <name>heme</name>
        <dbReference type="ChEBI" id="CHEBI:30413"/>
    </ligand>
    <ligandPart>
        <name>Fe</name>
        <dbReference type="ChEBI" id="CHEBI:18248"/>
    </ligandPart>
</feature>
<keyword evidence="6" id="KW-0560">Oxidoreductase</keyword>
<evidence type="ECO:0000256" key="7">
    <source>
        <dbReference type="SAM" id="MobiDB-lite"/>
    </source>
</evidence>
<feature type="region of interest" description="Disordered" evidence="7">
    <location>
        <begin position="422"/>
        <end position="504"/>
    </location>
</feature>
<keyword evidence="3" id="KW-0805">Transcription regulation</keyword>
<dbReference type="PANTHER" id="PTHR24286">
    <property type="entry name" value="CYTOCHROME P450 26"/>
    <property type="match status" value="1"/>
</dbReference>
<dbReference type="PROSITE" id="PS00086">
    <property type="entry name" value="CYTOCHROME_P450"/>
    <property type="match status" value="1"/>
</dbReference>
<dbReference type="InterPro" id="IPR002401">
    <property type="entry name" value="Cyt_P450_E_grp-I"/>
</dbReference>